<evidence type="ECO:0000313" key="2">
    <source>
        <dbReference type="EMBL" id="CAE0236921.1"/>
    </source>
</evidence>
<dbReference type="AlphaFoldDB" id="A0A7S3FZ33"/>
<organism evidence="2">
    <name type="scientific">Strombidium rassoulzadegani</name>
    <dbReference type="NCBI Taxonomy" id="1082188"/>
    <lineage>
        <taxon>Eukaryota</taxon>
        <taxon>Sar</taxon>
        <taxon>Alveolata</taxon>
        <taxon>Ciliophora</taxon>
        <taxon>Intramacronucleata</taxon>
        <taxon>Spirotrichea</taxon>
        <taxon>Oligotrichia</taxon>
        <taxon>Strombidiidae</taxon>
        <taxon>Strombidium</taxon>
    </lineage>
</organism>
<accession>A0A7S3FZ33</accession>
<feature type="compositionally biased region" description="Polar residues" evidence="1">
    <location>
        <begin position="252"/>
        <end position="267"/>
    </location>
</feature>
<evidence type="ECO:0000256" key="1">
    <source>
        <dbReference type="SAM" id="MobiDB-lite"/>
    </source>
</evidence>
<reference evidence="2" key="1">
    <citation type="submission" date="2021-01" db="EMBL/GenBank/DDBJ databases">
        <authorList>
            <person name="Corre E."/>
            <person name="Pelletier E."/>
            <person name="Niang G."/>
            <person name="Scheremetjew M."/>
            <person name="Finn R."/>
            <person name="Kale V."/>
            <person name="Holt S."/>
            <person name="Cochrane G."/>
            <person name="Meng A."/>
            <person name="Brown T."/>
            <person name="Cohen L."/>
        </authorList>
    </citation>
    <scope>NUCLEOTIDE SEQUENCE</scope>
    <source>
        <strain evidence="2">Ras09</strain>
    </source>
</reference>
<gene>
    <name evidence="2" type="ORF">SRAS04492_LOCUS8730</name>
</gene>
<sequence>MQANNFMIDKTRATYNAITMNSVRNSNIVDYDPDTAILDSASKQGSTSKFPQFHKTHSMNMGKRLGPIDKTQNGSPFREYKLSVSETVKLGSKKHSQLGIEGYELKKWHQDINKPIVYKIHPEQKPKHFLDDVLRQKKDVPPPNTYNINRELSIKQNMMHAKSPRVTMVGEIQKTQKKNSFPEPASYKLSTTLIDRRPKGCFNFKSDRNGYIEECYLIGKNSPLVFDKQYSQVDPNPKYPKCYKPPEKKPLQKSSLSPTSYEPSDSFKNSQLVKPKFYISKYKYENYISAQIKQKKWVPGSGAYDTDKGKNIITKGASKGWK</sequence>
<feature type="region of interest" description="Disordered" evidence="1">
    <location>
        <begin position="237"/>
        <end position="267"/>
    </location>
</feature>
<name>A0A7S3FZ33_9SPIT</name>
<dbReference type="EMBL" id="HBIA01017657">
    <property type="protein sequence ID" value="CAE0236921.1"/>
    <property type="molecule type" value="Transcribed_RNA"/>
</dbReference>
<protein>
    <submittedName>
        <fullName evidence="2">Uncharacterized protein</fullName>
    </submittedName>
</protein>
<proteinExistence type="predicted"/>